<proteinExistence type="predicted"/>
<comment type="caution">
    <text evidence="2">The sequence shown here is derived from an EMBL/GenBank/DDBJ whole genome shotgun (WGS) entry which is preliminary data.</text>
</comment>
<name>A0AAD4EL23_9AGAM</name>
<dbReference type="Proteomes" id="UP001195769">
    <property type="component" value="Unassembled WGS sequence"/>
</dbReference>
<keyword evidence="3" id="KW-1185">Reference proteome</keyword>
<feature type="compositionally biased region" description="Low complexity" evidence="1">
    <location>
        <begin position="235"/>
        <end position="246"/>
    </location>
</feature>
<gene>
    <name evidence="2" type="ORF">F5891DRAFT_225215</name>
</gene>
<dbReference type="GeneID" id="64665287"/>
<feature type="region of interest" description="Disordered" evidence="1">
    <location>
        <begin position="27"/>
        <end position="55"/>
    </location>
</feature>
<feature type="region of interest" description="Disordered" evidence="1">
    <location>
        <begin position="286"/>
        <end position="349"/>
    </location>
</feature>
<evidence type="ECO:0000313" key="3">
    <source>
        <dbReference type="Proteomes" id="UP001195769"/>
    </source>
</evidence>
<protein>
    <submittedName>
        <fullName evidence="2">Uncharacterized protein</fullName>
    </submittedName>
</protein>
<feature type="compositionally biased region" description="Pro residues" evidence="1">
    <location>
        <begin position="121"/>
        <end position="132"/>
    </location>
</feature>
<sequence>MRDENKALWREISRLGGRVPSHIANTLSQSASTSPPKLHIGGDDDDEDGSEEGFSFNVMAPGFSMGMGGGGEAWMNWAGAEMRRERRKVEKLTGIVRTLCDTIGSVSPTLIQELNALNAPSPSPSPVPPSPIPSDHSPNIYITSAPSPSPSHAHSPSHSHSSQGHGHSHHPSVPMLSIPQYALHTSTPSPTSSEFSAFGRHGHGRQPSITLTPTPDVDAHGMREGGGREKRQRRTGSVVSVGSVGSSMGGGSPMVSPMVGGSVSGLGGASMGGEDDVEGEMSLSLDLDMDVGGSGGEKQQQQQHQRARSDSAPTWVTGQNAGTSAGGGVGVGGLTANWGRPRSGSGYGR</sequence>
<organism evidence="2 3">
    <name type="scientific">Suillus fuscotomentosus</name>
    <dbReference type="NCBI Taxonomy" id="1912939"/>
    <lineage>
        <taxon>Eukaryota</taxon>
        <taxon>Fungi</taxon>
        <taxon>Dikarya</taxon>
        <taxon>Basidiomycota</taxon>
        <taxon>Agaricomycotina</taxon>
        <taxon>Agaricomycetes</taxon>
        <taxon>Agaricomycetidae</taxon>
        <taxon>Boletales</taxon>
        <taxon>Suillineae</taxon>
        <taxon>Suillaceae</taxon>
        <taxon>Suillus</taxon>
    </lineage>
</organism>
<dbReference type="RefSeq" id="XP_041233636.1">
    <property type="nucleotide sequence ID" value="XM_041370989.1"/>
</dbReference>
<feature type="compositionally biased region" description="Gly residues" evidence="1">
    <location>
        <begin position="324"/>
        <end position="333"/>
    </location>
</feature>
<dbReference type="AlphaFoldDB" id="A0AAD4EL23"/>
<evidence type="ECO:0000313" key="2">
    <source>
        <dbReference type="EMBL" id="KAG1908061.1"/>
    </source>
</evidence>
<feature type="compositionally biased region" description="Basic and acidic residues" evidence="1">
    <location>
        <begin position="217"/>
        <end position="229"/>
    </location>
</feature>
<evidence type="ECO:0000256" key="1">
    <source>
        <dbReference type="SAM" id="MobiDB-lite"/>
    </source>
</evidence>
<dbReference type="EMBL" id="JABBWK010000002">
    <property type="protein sequence ID" value="KAG1908061.1"/>
    <property type="molecule type" value="Genomic_DNA"/>
</dbReference>
<feature type="region of interest" description="Disordered" evidence="1">
    <location>
        <begin position="117"/>
        <end position="253"/>
    </location>
</feature>
<feature type="compositionally biased region" description="Low complexity" evidence="1">
    <location>
        <begin position="133"/>
        <end position="165"/>
    </location>
</feature>
<reference evidence="2" key="1">
    <citation type="journal article" date="2020" name="New Phytol.">
        <title>Comparative genomics reveals dynamic genome evolution in host specialist ectomycorrhizal fungi.</title>
        <authorList>
            <person name="Lofgren L.A."/>
            <person name="Nguyen N.H."/>
            <person name="Vilgalys R."/>
            <person name="Ruytinx J."/>
            <person name="Liao H.L."/>
            <person name="Branco S."/>
            <person name="Kuo A."/>
            <person name="LaButti K."/>
            <person name="Lipzen A."/>
            <person name="Andreopoulos W."/>
            <person name="Pangilinan J."/>
            <person name="Riley R."/>
            <person name="Hundley H."/>
            <person name="Na H."/>
            <person name="Barry K."/>
            <person name="Grigoriev I.V."/>
            <person name="Stajich J.E."/>
            <person name="Kennedy P.G."/>
        </authorList>
    </citation>
    <scope>NUCLEOTIDE SEQUENCE</scope>
    <source>
        <strain evidence="2">FC203</strain>
    </source>
</reference>
<accession>A0AAD4EL23</accession>